<keyword evidence="3" id="KW-1185">Reference proteome</keyword>
<accession>A0ABM8BPT4</accession>
<dbReference type="EMBL" id="AP026830">
    <property type="protein sequence ID" value="BDR92972.1"/>
    <property type="molecule type" value="Genomic_DNA"/>
</dbReference>
<reference evidence="3" key="1">
    <citation type="submission" date="2022-09" db="EMBL/GenBank/DDBJ databases">
        <title>Complete genome sequence of Vulcanisaeta souniana.</title>
        <authorList>
            <person name="Kato S."/>
            <person name="Itoh T."/>
            <person name="Ohkuma M."/>
        </authorList>
    </citation>
    <scope>NUCLEOTIDE SEQUENCE [LARGE SCALE GENOMIC DNA]</scope>
    <source>
        <strain evidence="3">JCM 11219</strain>
    </source>
</reference>
<evidence type="ECO:0000256" key="1">
    <source>
        <dbReference type="SAM" id="Phobius"/>
    </source>
</evidence>
<keyword evidence="1" id="KW-0812">Transmembrane</keyword>
<dbReference type="RefSeq" id="WP_264890719.1">
    <property type="nucleotide sequence ID" value="NZ_AP026830.1"/>
</dbReference>
<keyword evidence="1" id="KW-1133">Transmembrane helix</keyword>
<evidence type="ECO:0000313" key="3">
    <source>
        <dbReference type="Proteomes" id="UP001060771"/>
    </source>
</evidence>
<organism evidence="2 3">
    <name type="scientific">Vulcanisaeta souniana JCM 11219</name>
    <dbReference type="NCBI Taxonomy" id="1293586"/>
    <lineage>
        <taxon>Archaea</taxon>
        <taxon>Thermoproteota</taxon>
        <taxon>Thermoprotei</taxon>
        <taxon>Thermoproteales</taxon>
        <taxon>Thermoproteaceae</taxon>
        <taxon>Vulcanisaeta</taxon>
    </lineage>
</organism>
<protein>
    <submittedName>
        <fullName evidence="2">Uncharacterized protein</fullName>
    </submittedName>
</protein>
<gene>
    <name evidence="2" type="ORF">Vsou_20650</name>
</gene>
<keyword evidence="1" id="KW-0472">Membrane</keyword>
<name>A0ABM8BPT4_9CREN</name>
<evidence type="ECO:0000313" key="2">
    <source>
        <dbReference type="EMBL" id="BDR92972.1"/>
    </source>
</evidence>
<proteinExistence type="predicted"/>
<sequence>MGMGVGLRWLLIAVVFVLAIIDSIFMIVLTKPSLISTAINSAKELAFNAAHWFGVTKPGTGVATPVKPQPLTLPVAAYVIGPPQFINELTDLGAPASMIRPVNLSELSALPTDSIIIIDWDYVNGTMHESLNQLSNQLQTLISRKDLIILYTKNPKQTQALEEAIAIAWGNYYHSTVIGYPVIGVGNVSATYIVGFGGYGLEINVIPQYEYVTNTLNELITNWYSITHNTHNPISGMDPTNMDPCEYLINQYGDQLNGQYGWLFYTGPTKYEDIAGNEFEYDYCTLVINVSPTQAATPQFPVDYLGYANYIPSSSGGSFAYYNVGINMTEAYEVDQANGYNSYMGWGGESGVAQPSNTGCSLFSYSTLEMALEILQQTLEFIFDAATSDGQVAGLTSSLAIINNPSNLYLSDLVWNIGVTTSLCTSATTTAGAQYPVGFEVDAADGIWFLNAGVGSTNTAASPILWTSGTVRYPNYVNGGYYVDSFESTIYFVLQYNPSTSYTVTLQSTNDNWLPFILYQAENTCPG</sequence>
<feature type="transmembrane region" description="Helical" evidence="1">
    <location>
        <begin position="7"/>
        <end position="29"/>
    </location>
</feature>
<dbReference type="GeneID" id="76207608"/>
<dbReference type="Proteomes" id="UP001060771">
    <property type="component" value="Chromosome"/>
</dbReference>